<dbReference type="InterPro" id="IPR009057">
    <property type="entry name" value="Homeodomain-like_sf"/>
</dbReference>
<dbReference type="SUPFAM" id="SSF55961">
    <property type="entry name" value="Bet v1-like"/>
    <property type="match status" value="2"/>
</dbReference>
<dbReference type="InterPro" id="IPR057993">
    <property type="entry name" value="HD-Zip_IV_C"/>
</dbReference>
<evidence type="ECO:0000256" key="11">
    <source>
        <dbReference type="SAM" id="MobiDB-lite"/>
    </source>
</evidence>
<protein>
    <submittedName>
        <fullName evidence="14">Homeobox-leucine zipper protein ANTHOCYANINLESS 2</fullName>
    </submittedName>
</protein>
<evidence type="ECO:0000256" key="1">
    <source>
        <dbReference type="ARBA" id="ARBA00004123"/>
    </source>
</evidence>
<evidence type="ECO:0000256" key="9">
    <source>
        <dbReference type="PROSITE-ProRule" id="PRU00108"/>
    </source>
</evidence>
<dbReference type="InterPro" id="IPR001356">
    <property type="entry name" value="HD"/>
</dbReference>
<evidence type="ECO:0000256" key="6">
    <source>
        <dbReference type="ARBA" id="ARBA00023155"/>
    </source>
</evidence>
<keyword evidence="5 9" id="KW-0238">DNA-binding</keyword>
<dbReference type="CDD" id="cd08875">
    <property type="entry name" value="START_ArGLABRA2_like"/>
    <property type="match status" value="1"/>
</dbReference>
<feature type="domain" description="Homeobox" evidence="12">
    <location>
        <begin position="93"/>
        <end position="153"/>
    </location>
</feature>
<dbReference type="GO" id="GO:0008289">
    <property type="term" value="F:lipid binding"/>
    <property type="evidence" value="ECO:0007669"/>
    <property type="project" value="InterPro"/>
</dbReference>
<dbReference type="SMART" id="SM00389">
    <property type="entry name" value="HOX"/>
    <property type="match status" value="1"/>
</dbReference>
<evidence type="ECO:0000256" key="2">
    <source>
        <dbReference type="ARBA" id="ARBA00006789"/>
    </source>
</evidence>
<dbReference type="AlphaFoldDB" id="A0A2Z7C8P2"/>
<dbReference type="Pfam" id="PF00046">
    <property type="entry name" value="Homeodomain"/>
    <property type="match status" value="1"/>
</dbReference>
<keyword evidence="8 9" id="KW-0539">Nucleus</keyword>
<keyword evidence="15" id="KW-1185">Reference proteome</keyword>
<reference evidence="14 15" key="1">
    <citation type="journal article" date="2015" name="Proc. Natl. Acad. Sci. U.S.A.">
        <title>The resurrection genome of Boea hygrometrica: A blueprint for survival of dehydration.</title>
        <authorList>
            <person name="Xiao L."/>
            <person name="Yang G."/>
            <person name="Zhang L."/>
            <person name="Yang X."/>
            <person name="Zhao S."/>
            <person name="Ji Z."/>
            <person name="Zhou Q."/>
            <person name="Hu M."/>
            <person name="Wang Y."/>
            <person name="Chen M."/>
            <person name="Xu Y."/>
            <person name="Jin H."/>
            <person name="Xiao X."/>
            <person name="Hu G."/>
            <person name="Bao F."/>
            <person name="Hu Y."/>
            <person name="Wan P."/>
            <person name="Li L."/>
            <person name="Deng X."/>
            <person name="Kuang T."/>
            <person name="Xiang C."/>
            <person name="Zhu J.K."/>
            <person name="Oliver M.J."/>
            <person name="He Y."/>
        </authorList>
    </citation>
    <scope>NUCLEOTIDE SEQUENCE [LARGE SCALE GENOMIC DNA]</scope>
    <source>
        <strain evidence="15">cv. XS01</strain>
    </source>
</reference>
<keyword evidence="7" id="KW-0804">Transcription</keyword>
<feature type="region of interest" description="Disordered" evidence="11">
    <location>
        <begin position="61"/>
        <end position="101"/>
    </location>
</feature>
<dbReference type="CDD" id="cd00086">
    <property type="entry name" value="homeodomain"/>
    <property type="match status" value="1"/>
</dbReference>
<evidence type="ECO:0000256" key="3">
    <source>
        <dbReference type="ARBA" id="ARBA00023015"/>
    </source>
</evidence>
<sequence length="778" mass="85771">MVADGLFNPRPDNNMSYPLQMVHSSSPQLIFNSSPLSLALQPKRENTGEMGFIGKGFDNNVMGKTREDEAGSPASDNFEAASGDDHETLESKSSKRKKYHRHTPFQIQELEACFKENPHPDEKSRLELGRRLGLDVRQVKFWFQNRRTQIKTQLERHENSILKQENDKLRIENITMKEAMRSPMCNNCGSPAILGEVPIEHHHLMIENARLKDELNRLGVLANKFLGTPAGSMHPVMGNSRLDLGVVRDGLCTLNYSESPLPLGLDFGDRGSSTFPMGPPSGLTMGISSVDVPVNKSVFLDLALAAMNELIKLSQLDSPIWFQSLEGGGETLNQVEYRKTFSPCTGVSSSNFATEATRYTGTVMLDCETIMETFLDVNRWTEMFPWIIGSASTHDVIFSGSGGKRNGVLLLMEAEFQLLSPLVPIRQAKFLRFCKQHKEDIWAVVDVSTDTIFQNPSVNASVSCKRLPSGTTFVDMFNGSSKVTWIEHMEFDESAIHEIYKPLLRSGIGFGAQKWISILKRQCELVATITSSTVPTETLTLTGKKSLAKLAQRMTRNFCTGVCSTVHKWEMLQNEISSNDTKLAMRQSFGDLGEPSGVILSATTTVWMPVSPIRLFDFLQDEKARVHWDVLSQDGPIQQILYLPKSQDPGNGISILRGNAPPTNRNGVLIFQDTFFDSSGSLIVHAAVDITGINMVLSGGDSTSLSFLPSGFAILPDCFSDSSKPPGANDCGGSFLTLGFQILVNNLPAAKLTMESIDTVKSLIARTLHGIKTGLDCN</sequence>
<name>A0A2Z7C8P2_9LAMI</name>
<evidence type="ECO:0000259" key="12">
    <source>
        <dbReference type="PROSITE" id="PS50071"/>
    </source>
</evidence>
<dbReference type="Gene3D" id="1.10.10.60">
    <property type="entry name" value="Homeodomain-like"/>
    <property type="match status" value="1"/>
</dbReference>
<feature type="domain" description="START" evidence="13">
    <location>
        <begin position="292"/>
        <end position="528"/>
    </location>
</feature>
<dbReference type="PROSITE" id="PS50071">
    <property type="entry name" value="HOMEOBOX_2"/>
    <property type="match status" value="1"/>
</dbReference>
<dbReference type="InterPro" id="IPR002913">
    <property type="entry name" value="START_lipid-bd_dom"/>
</dbReference>
<evidence type="ECO:0000313" key="15">
    <source>
        <dbReference type="Proteomes" id="UP000250235"/>
    </source>
</evidence>
<evidence type="ECO:0000256" key="10">
    <source>
        <dbReference type="RuleBase" id="RU000682"/>
    </source>
</evidence>
<dbReference type="FunFam" id="1.10.10.60:FF:000229">
    <property type="entry name" value="Homeobox-leucine zipper protein HDG1"/>
    <property type="match status" value="1"/>
</dbReference>
<dbReference type="EMBL" id="KQ999839">
    <property type="protein sequence ID" value="KZV41040.1"/>
    <property type="molecule type" value="Genomic_DNA"/>
</dbReference>
<comment type="similarity">
    <text evidence="2">Belongs to the HD-ZIP homeobox family. Class IV subfamily.</text>
</comment>
<dbReference type="SMART" id="SM00234">
    <property type="entry name" value="START"/>
    <property type="match status" value="1"/>
</dbReference>
<dbReference type="SUPFAM" id="SSF46689">
    <property type="entry name" value="Homeodomain-like"/>
    <property type="match status" value="1"/>
</dbReference>
<evidence type="ECO:0000256" key="5">
    <source>
        <dbReference type="ARBA" id="ARBA00023125"/>
    </source>
</evidence>
<evidence type="ECO:0000256" key="4">
    <source>
        <dbReference type="ARBA" id="ARBA00023054"/>
    </source>
</evidence>
<evidence type="ECO:0000313" key="14">
    <source>
        <dbReference type="EMBL" id="KZV41040.1"/>
    </source>
</evidence>
<evidence type="ECO:0000256" key="7">
    <source>
        <dbReference type="ARBA" id="ARBA00023163"/>
    </source>
</evidence>
<gene>
    <name evidence="14" type="ORF">F511_14016</name>
</gene>
<evidence type="ECO:0000259" key="13">
    <source>
        <dbReference type="PROSITE" id="PS50848"/>
    </source>
</evidence>
<comment type="subcellular location">
    <subcellularLocation>
        <location evidence="1 9 10">Nucleus</location>
    </subcellularLocation>
</comment>
<dbReference type="PANTHER" id="PTHR45654">
    <property type="entry name" value="HOMEOBOX-LEUCINE ZIPPER PROTEIN MERISTEM L1"/>
    <property type="match status" value="1"/>
</dbReference>
<dbReference type="OrthoDB" id="6159439at2759"/>
<dbReference type="InterPro" id="IPR042160">
    <property type="entry name" value="HD-Zip_IV"/>
</dbReference>
<dbReference type="Proteomes" id="UP000250235">
    <property type="component" value="Unassembled WGS sequence"/>
</dbReference>
<dbReference type="Pfam" id="PF01852">
    <property type="entry name" value="START"/>
    <property type="match status" value="1"/>
</dbReference>
<dbReference type="PANTHER" id="PTHR45654:SF111">
    <property type="entry name" value="HOMEOBOX-LEUCINE ZIPPER PROTEIN ROC6"/>
    <property type="match status" value="1"/>
</dbReference>
<evidence type="ECO:0000256" key="8">
    <source>
        <dbReference type="ARBA" id="ARBA00023242"/>
    </source>
</evidence>
<keyword evidence="3" id="KW-0805">Transcription regulation</keyword>
<dbReference type="PROSITE" id="PS50848">
    <property type="entry name" value="START"/>
    <property type="match status" value="1"/>
</dbReference>
<dbReference type="Pfam" id="PF25797">
    <property type="entry name" value="PDF2_C"/>
    <property type="match status" value="1"/>
</dbReference>
<keyword evidence="4" id="KW-0175">Coiled coil</keyword>
<accession>A0A2Z7C8P2</accession>
<organism evidence="14 15">
    <name type="scientific">Dorcoceras hygrometricum</name>
    <dbReference type="NCBI Taxonomy" id="472368"/>
    <lineage>
        <taxon>Eukaryota</taxon>
        <taxon>Viridiplantae</taxon>
        <taxon>Streptophyta</taxon>
        <taxon>Embryophyta</taxon>
        <taxon>Tracheophyta</taxon>
        <taxon>Spermatophyta</taxon>
        <taxon>Magnoliopsida</taxon>
        <taxon>eudicotyledons</taxon>
        <taxon>Gunneridae</taxon>
        <taxon>Pentapetalae</taxon>
        <taxon>asterids</taxon>
        <taxon>lamiids</taxon>
        <taxon>Lamiales</taxon>
        <taxon>Gesneriaceae</taxon>
        <taxon>Didymocarpoideae</taxon>
        <taxon>Trichosporeae</taxon>
        <taxon>Loxocarpinae</taxon>
        <taxon>Dorcoceras</taxon>
    </lineage>
</organism>
<keyword evidence="6 9" id="KW-0371">Homeobox</keyword>
<dbReference type="GO" id="GO:0003677">
    <property type="term" value="F:DNA binding"/>
    <property type="evidence" value="ECO:0007669"/>
    <property type="project" value="UniProtKB-UniRule"/>
</dbReference>
<proteinExistence type="inferred from homology"/>
<feature type="compositionally biased region" description="Basic and acidic residues" evidence="11">
    <location>
        <begin position="83"/>
        <end position="93"/>
    </location>
</feature>
<dbReference type="GO" id="GO:0005634">
    <property type="term" value="C:nucleus"/>
    <property type="evidence" value="ECO:0007669"/>
    <property type="project" value="UniProtKB-SubCell"/>
</dbReference>
<feature type="DNA-binding region" description="Homeobox" evidence="9">
    <location>
        <begin position="95"/>
        <end position="154"/>
    </location>
</feature>